<dbReference type="Pfam" id="PF01699">
    <property type="entry name" value="Na_Ca_ex"/>
    <property type="match status" value="2"/>
</dbReference>
<evidence type="ECO:0000256" key="8">
    <source>
        <dbReference type="ARBA" id="ARBA00022837"/>
    </source>
</evidence>
<feature type="region of interest" description="Disordered" evidence="14">
    <location>
        <begin position="1"/>
        <end position="33"/>
    </location>
</feature>
<keyword evidence="3 13" id="KW-0813">Transport</keyword>
<evidence type="ECO:0000256" key="9">
    <source>
        <dbReference type="ARBA" id="ARBA00022989"/>
    </source>
</evidence>
<dbReference type="InterPro" id="IPR004798">
    <property type="entry name" value="CAX-like"/>
</dbReference>
<comment type="function">
    <text evidence="12 13">Vacuolar cation/proton exchanger (CAX). Translocates Ca(2+) and other metal ions into vacuoles using the proton gradient formed by H(+)-ATPase and H(+)-pyrophosphatase.</text>
</comment>
<keyword evidence="10 13" id="KW-0406">Ion transport</keyword>
<keyword evidence="4 13" id="KW-0050">Antiport</keyword>
<evidence type="ECO:0000256" key="14">
    <source>
        <dbReference type="SAM" id="MobiDB-lite"/>
    </source>
</evidence>
<dbReference type="NCBIfam" id="TIGR00378">
    <property type="entry name" value="cax"/>
    <property type="match status" value="1"/>
</dbReference>
<dbReference type="Gene3D" id="1.20.1420.30">
    <property type="entry name" value="NCX, central ion-binding region"/>
    <property type="match status" value="1"/>
</dbReference>
<dbReference type="PANTHER" id="PTHR31503:SF22">
    <property type="entry name" value="VACUOLAR CALCIUM ION TRANSPORTER"/>
    <property type="match status" value="1"/>
</dbReference>
<reference evidence="16" key="1">
    <citation type="submission" date="2015-07" db="EMBL/GenBank/DDBJ databases">
        <title>Transcriptome Assembly of Anthurium amnicola.</title>
        <authorList>
            <person name="Suzuki J."/>
        </authorList>
    </citation>
    <scope>NUCLEOTIDE SEQUENCE</scope>
</reference>
<evidence type="ECO:0000256" key="12">
    <source>
        <dbReference type="ARBA" id="ARBA00025327"/>
    </source>
</evidence>
<feature type="transmembrane region" description="Helical" evidence="13">
    <location>
        <begin position="351"/>
        <end position="374"/>
    </location>
</feature>
<evidence type="ECO:0000256" key="2">
    <source>
        <dbReference type="ARBA" id="ARBA00008248"/>
    </source>
</evidence>
<feature type="transmembrane region" description="Helical" evidence="13">
    <location>
        <begin position="312"/>
        <end position="331"/>
    </location>
</feature>
<keyword evidence="9 13" id="KW-1133">Transmembrane helix</keyword>
<feature type="transmembrane region" description="Helical" evidence="13">
    <location>
        <begin position="380"/>
        <end position="401"/>
    </location>
</feature>
<organism evidence="16">
    <name type="scientific">Anthurium amnicola</name>
    <dbReference type="NCBI Taxonomy" id="1678845"/>
    <lineage>
        <taxon>Eukaryota</taxon>
        <taxon>Viridiplantae</taxon>
        <taxon>Streptophyta</taxon>
        <taxon>Embryophyta</taxon>
        <taxon>Tracheophyta</taxon>
        <taxon>Spermatophyta</taxon>
        <taxon>Magnoliopsida</taxon>
        <taxon>Liliopsida</taxon>
        <taxon>Araceae</taxon>
        <taxon>Pothoideae</taxon>
        <taxon>Potheae</taxon>
        <taxon>Anthurium</taxon>
    </lineage>
</organism>
<gene>
    <name evidence="16" type="primary">vcx1_1</name>
    <name evidence="16" type="ORF">g.51299</name>
</gene>
<dbReference type="GO" id="GO:0006874">
    <property type="term" value="P:intracellular calcium ion homeostasis"/>
    <property type="evidence" value="ECO:0007669"/>
    <property type="project" value="TreeGrafter"/>
</dbReference>
<evidence type="ECO:0000256" key="11">
    <source>
        <dbReference type="ARBA" id="ARBA00023136"/>
    </source>
</evidence>
<evidence type="ECO:0000256" key="1">
    <source>
        <dbReference type="ARBA" id="ARBA00004128"/>
    </source>
</evidence>
<name>A0A1D1YE75_9ARAE</name>
<comment type="subcellular location">
    <subcellularLocation>
        <location evidence="1">Vacuole membrane</location>
        <topology evidence="1">Multi-pass membrane protein</topology>
    </subcellularLocation>
</comment>
<protein>
    <recommendedName>
        <fullName evidence="13">Vacuolar cation/proton exchanger</fullName>
    </recommendedName>
</protein>
<feature type="domain" description="Sodium/calcium exchanger membrane region" evidence="15">
    <location>
        <begin position="282"/>
        <end position="426"/>
    </location>
</feature>
<feature type="transmembrane region" description="Helical" evidence="13">
    <location>
        <begin position="275"/>
        <end position="300"/>
    </location>
</feature>
<comment type="similarity">
    <text evidence="2">Belongs to the Ca(2+):cation antiporter (CaCA) (TC 2.A.19) family. Cation/proton exchanger (CAX) subfamily.</text>
</comment>
<feature type="transmembrane region" description="Helical" evidence="13">
    <location>
        <begin position="144"/>
        <end position="170"/>
    </location>
</feature>
<evidence type="ECO:0000256" key="10">
    <source>
        <dbReference type="ARBA" id="ARBA00023065"/>
    </source>
</evidence>
<dbReference type="PANTHER" id="PTHR31503">
    <property type="entry name" value="VACUOLAR CALCIUM ION TRANSPORTER"/>
    <property type="match status" value="1"/>
</dbReference>
<dbReference type="InterPro" id="IPR004837">
    <property type="entry name" value="NaCa_Exmemb"/>
</dbReference>
<keyword evidence="11 13" id="KW-0472">Membrane</keyword>
<evidence type="ECO:0000259" key="15">
    <source>
        <dbReference type="Pfam" id="PF01699"/>
    </source>
</evidence>
<evidence type="ECO:0000256" key="4">
    <source>
        <dbReference type="ARBA" id="ARBA00022449"/>
    </source>
</evidence>
<feature type="transmembrane region" description="Helical" evidence="13">
    <location>
        <begin position="236"/>
        <end position="254"/>
    </location>
</feature>
<evidence type="ECO:0000313" key="16">
    <source>
        <dbReference type="EMBL" id="JAT52945.1"/>
    </source>
</evidence>
<evidence type="ECO:0000256" key="13">
    <source>
        <dbReference type="RuleBase" id="RU365028"/>
    </source>
</evidence>
<dbReference type="GO" id="GO:0015369">
    <property type="term" value="F:calcium:proton antiporter activity"/>
    <property type="evidence" value="ECO:0007669"/>
    <property type="project" value="UniProtKB-UniRule"/>
</dbReference>
<keyword evidence="5 13" id="KW-0926">Vacuole</keyword>
<evidence type="ECO:0000256" key="3">
    <source>
        <dbReference type="ARBA" id="ARBA00022448"/>
    </source>
</evidence>
<accession>A0A1D1YE75</accession>
<proteinExistence type="inferred from homology"/>
<dbReference type="AlphaFoldDB" id="A0A1D1YE75"/>
<comment type="caution">
    <text evidence="13">Lacks conserved residue(s) required for the propagation of feature annotation.</text>
</comment>
<evidence type="ECO:0000256" key="6">
    <source>
        <dbReference type="ARBA" id="ARBA00022568"/>
    </source>
</evidence>
<feature type="domain" description="Sodium/calcium exchanger membrane region" evidence="15">
    <location>
        <begin position="87"/>
        <end position="256"/>
    </location>
</feature>
<dbReference type="InterPro" id="IPR004713">
    <property type="entry name" value="CaH_exchang"/>
</dbReference>
<feature type="transmembrane region" description="Helical" evidence="13">
    <location>
        <begin position="87"/>
        <end position="106"/>
    </location>
</feature>
<sequence length="469" mass="52306">MSDKENTHDNHDIEIEHGHGQESEHEKEHKTFKKRHLLHPKSWREFSVYILKQRRLTNLLLIFLIPAIVLPRMHLEKTYHDVIYFNFFFNFLAIIPMSNLMTIGIEDLSAYLGPAYQAVLHALSGNFVELVIESYALMDGRYAIVRSAVLGSILCNITLVLGITFVIGSWPTKGRRRRKGASGLHTEFEIGTFVDTSSSILALAFLALMIPAAFRIAATPFDTTDHRLVNCNLQNISHATAIILMCVFIALLIFQLKTHANETVDVKEIEHHHKIYNWLFDIILIAGSVAGISVCARTLVSSIEQLGDRYELGTGFIGIVLLPICVVSNFIEHYQAIAEAAKDKMDTAISLILNTSVQMALLITPILVSVGWAYSRPLTLDFNILEISVLGSAILIVNYLVADNKAHWLEGFMLIVSYVLIAIAFFYFPSIHDETIPTLGCNPWSRNLNKTEGHLAEAAANTGGGAHEG</sequence>
<feature type="transmembrane region" description="Helical" evidence="13">
    <location>
        <begin position="190"/>
        <end position="216"/>
    </location>
</feature>
<keyword evidence="7 13" id="KW-0812">Transmembrane</keyword>
<feature type="compositionally biased region" description="Basic and acidic residues" evidence="14">
    <location>
        <begin position="1"/>
        <end position="29"/>
    </location>
</feature>
<feature type="transmembrane region" description="Helical" evidence="13">
    <location>
        <begin position="408"/>
        <end position="428"/>
    </location>
</feature>
<dbReference type="GO" id="GO:0005774">
    <property type="term" value="C:vacuolar membrane"/>
    <property type="evidence" value="ECO:0007669"/>
    <property type="project" value="UniProtKB-SubCell"/>
</dbReference>
<dbReference type="InterPro" id="IPR044880">
    <property type="entry name" value="NCX_ion-bd_dom_sf"/>
</dbReference>
<keyword evidence="6 13" id="KW-0109">Calcium transport</keyword>
<evidence type="ECO:0000256" key="7">
    <source>
        <dbReference type="ARBA" id="ARBA00022692"/>
    </source>
</evidence>
<keyword evidence="8 13" id="KW-0106">Calcium</keyword>
<evidence type="ECO:0000256" key="5">
    <source>
        <dbReference type="ARBA" id="ARBA00022554"/>
    </source>
</evidence>
<dbReference type="EMBL" id="GDJX01014991">
    <property type="protein sequence ID" value="JAT52945.1"/>
    <property type="molecule type" value="Transcribed_RNA"/>
</dbReference>